<dbReference type="GO" id="GO:0031048">
    <property type="term" value="P:regulatory ncRNA-mediated heterochromatin formation"/>
    <property type="evidence" value="ECO:0007669"/>
    <property type="project" value="TreeGrafter"/>
</dbReference>
<dbReference type="InterPro" id="IPR053858">
    <property type="entry name" value="Arb2_dom"/>
</dbReference>
<name>A0A1J4KBR8_9EUKA</name>
<dbReference type="InterPro" id="IPR048263">
    <property type="entry name" value="Arb2"/>
</dbReference>
<accession>A0A1J4KBR8</accession>
<dbReference type="GeneID" id="94824695"/>
<organism evidence="3 4">
    <name type="scientific">Tritrichomonas foetus</name>
    <dbReference type="NCBI Taxonomy" id="1144522"/>
    <lineage>
        <taxon>Eukaryota</taxon>
        <taxon>Metamonada</taxon>
        <taxon>Parabasalia</taxon>
        <taxon>Tritrichomonadida</taxon>
        <taxon>Tritrichomonadidae</taxon>
        <taxon>Tritrichomonas</taxon>
    </lineage>
</organism>
<dbReference type="RefSeq" id="XP_068360276.1">
    <property type="nucleotide sequence ID" value="XM_068489991.1"/>
</dbReference>
<feature type="compositionally biased region" description="Basic and acidic residues" evidence="1">
    <location>
        <begin position="26"/>
        <end position="37"/>
    </location>
</feature>
<dbReference type="GO" id="GO:0005634">
    <property type="term" value="C:nucleus"/>
    <property type="evidence" value="ECO:0007669"/>
    <property type="project" value="TreeGrafter"/>
</dbReference>
<evidence type="ECO:0000256" key="1">
    <source>
        <dbReference type="SAM" id="MobiDB-lite"/>
    </source>
</evidence>
<evidence type="ECO:0000259" key="2">
    <source>
        <dbReference type="Pfam" id="PF22749"/>
    </source>
</evidence>
<feature type="domain" description="Arb2" evidence="2">
    <location>
        <begin position="156"/>
        <end position="237"/>
    </location>
</feature>
<gene>
    <name evidence="3" type="ORF">TRFO_01245</name>
</gene>
<dbReference type="GO" id="GO:0035197">
    <property type="term" value="F:siRNA binding"/>
    <property type="evidence" value="ECO:0007669"/>
    <property type="project" value="TreeGrafter"/>
</dbReference>
<feature type="region of interest" description="Disordered" evidence="1">
    <location>
        <begin position="1"/>
        <end position="37"/>
    </location>
</feature>
<proteinExistence type="predicted"/>
<dbReference type="PANTHER" id="PTHR21357:SF4">
    <property type="entry name" value="FAM172 FAMILY PROTEIN HOMOLOG CG10038"/>
    <property type="match status" value="1"/>
</dbReference>
<keyword evidence="4" id="KW-1185">Reference proteome</keyword>
<dbReference type="PANTHER" id="PTHR21357">
    <property type="entry name" value="FAM172 FAMILY PROTEIN HOMOLOG CG10038"/>
    <property type="match status" value="1"/>
</dbReference>
<dbReference type="Pfam" id="PF22749">
    <property type="entry name" value="Arb2"/>
    <property type="match status" value="2"/>
</dbReference>
<evidence type="ECO:0000313" key="4">
    <source>
        <dbReference type="Proteomes" id="UP000179807"/>
    </source>
</evidence>
<dbReference type="EMBL" id="MLAK01000704">
    <property type="protein sequence ID" value="OHT07140.1"/>
    <property type="molecule type" value="Genomic_DNA"/>
</dbReference>
<reference evidence="3" key="1">
    <citation type="submission" date="2016-10" db="EMBL/GenBank/DDBJ databases">
        <authorList>
            <person name="Benchimol M."/>
            <person name="Almeida L.G."/>
            <person name="Vasconcelos A.T."/>
            <person name="Perreira-Neves A."/>
            <person name="Rosa I.A."/>
            <person name="Tasca T."/>
            <person name="Bogo M.R."/>
            <person name="de Souza W."/>
        </authorList>
    </citation>
    <scope>NUCLEOTIDE SEQUENCE [LARGE SCALE GENOMIC DNA]</scope>
    <source>
        <strain evidence="3">K</strain>
    </source>
</reference>
<dbReference type="OrthoDB" id="421951at2759"/>
<protein>
    <recommendedName>
        <fullName evidence="2">Arb2 domain-containing protein</fullName>
    </recommendedName>
</protein>
<comment type="caution">
    <text evidence="3">The sequence shown here is derived from an EMBL/GenBank/DDBJ whole genome shotgun (WGS) entry which is preliminary data.</text>
</comment>
<dbReference type="VEuPathDB" id="TrichDB:TRFO_01245"/>
<evidence type="ECO:0000313" key="3">
    <source>
        <dbReference type="EMBL" id="OHT07140.1"/>
    </source>
</evidence>
<dbReference type="AlphaFoldDB" id="A0A1J4KBR8"/>
<sequence>MTENSWTDPGTGKTLHFDEEGNFVDDEGKGPQKGFKNDDKFGDWLHEYVQGQLELRGLQKMIIPDDNEQGTPIYLTPNALNNPENLLILICGSGRIHAGLWSVGVCAYRGLAAGSVLPCLDEAQKRNMEVIILNPNHPGSRLLRGEFKEQFGMILHSLYVFKNIIIERCQPKHAYIICHSMGGECTISAIEEFESWFRNTVVAVAMTDACTSRIKSRDLTKWCISRCINWVRSKQPLGTDLGVGDMCLEKSAETNDHPLTTFKAFPQIWEFFDQMASSANQQQNED</sequence>
<dbReference type="Proteomes" id="UP000179807">
    <property type="component" value="Unassembled WGS sequence"/>
</dbReference>
<feature type="domain" description="Arb2" evidence="2">
    <location>
        <begin position="46"/>
        <end position="137"/>
    </location>
</feature>